<dbReference type="RefSeq" id="WP_319837000.1">
    <property type="nucleotide sequence ID" value="NZ_CP137624.1"/>
</dbReference>
<name>A0ABZ0RYY5_9BACI</name>
<keyword evidence="2" id="KW-0515">Mutator protein</keyword>
<dbReference type="CDD" id="cd01700">
    <property type="entry name" value="PolY_Pol_V_umuC"/>
    <property type="match status" value="1"/>
</dbReference>
<keyword evidence="4" id="KW-0808">Transferase</keyword>
<comment type="similarity">
    <text evidence="1">Belongs to the DNA polymerase type-Y family.</text>
</comment>
<dbReference type="Pfam" id="PF11799">
    <property type="entry name" value="IMS_C"/>
    <property type="match status" value="1"/>
</dbReference>
<evidence type="ECO:0000259" key="5">
    <source>
        <dbReference type="PROSITE" id="PS50173"/>
    </source>
</evidence>
<dbReference type="InterPro" id="IPR017961">
    <property type="entry name" value="DNA_pol_Y-fam_little_finger"/>
</dbReference>
<evidence type="ECO:0000256" key="1">
    <source>
        <dbReference type="ARBA" id="ARBA00010945"/>
    </source>
</evidence>
<dbReference type="SUPFAM" id="SSF56672">
    <property type="entry name" value="DNA/RNA polymerases"/>
    <property type="match status" value="1"/>
</dbReference>
<keyword evidence="4" id="KW-0548">Nucleotidyltransferase</keyword>
<evidence type="ECO:0000313" key="7">
    <source>
        <dbReference type="Proteomes" id="UP001322664"/>
    </source>
</evidence>
<protein>
    <submittedName>
        <fullName evidence="6">UV damage repair protein UvrX</fullName>
    </submittedName>
</protein>
<dbReference type="InterPro" id="IPR024728">
    <property type="entry name" value="PolY_HhH_motif"/>
</dbReference>
<accession>A0ABZ0RYY5</accession>
<dbReference type="SUPFAM" id="SSF100879">
    <property type="entry name" value="Lesion bypass DNA polymerase (Y-family), little finger domain"/>
    <property type="match status" value="1"/>
</dbReference>
<keyword evidence="3" id="KW-0227">DNA damage</keyword>
<keyword evidence="7" id="KW-1185">Reference proteome</keyword>
<dbReference type="EMBL" id="CP137624">
    <property type="protein sequence ID" value="WPK12216.1"/>
    <property type="molecule type" value="Genomic_DNA"/>
</dbReference>
<dbReference type="Gene3D" id="3.30.1490.100">
    <property type="entry name" value="DNA polymerase, Y-family, little finger domain"/>
    <property type="match status" value="1"/>
</dbReference>
<dbReference type="InterPro" id="IPR043128">
    <property type="entry name" value="Rev_trsase/Diguanyl_cyclase"/>
</dbReference>
<sequence>MNYDQMPNRDIFCIDMKSFYSSCIAMQEGLDPINDAIAVVGSLTQPGAVVLAASPAMKQRFKIKTGNRRYEIPKHPDIRLYEPRMNFFLRMSVEITKLIMQYVPREAIHVYSIDESFVDLTGTTRLWGLPEETAKTIQQSIYNQFGIPSSVGMGPNMLMSKLALDLEAKRTGFAKWTFEDIPKKLWPIRPLSEMWGIGRQTEASLNAMGIYSIGDLARADLKELEKKFGVMGNQLYYHAWGVDLSTFGEPNIDIKKTKSFGQGQMLMRDYPTRKEISIVLLEMCEDVMMRMRRAGFVGRTISLGVSYSRRAQEKGFYRSTTLKEPTCETMTMYQTCVDLLDEHFAGEPARQLAVRISNLEKVQGIQLDLFDERKAQRQVLAHTIDEIRERFGPSSILRAASYTPSGTAIQRNNKIGGHLA</sequence>
<proteinExistence type="inferred from homology"/>
<evidence type="ECO:0000313" key="6">
    <source>
        <dbReference type="EMBL" id="WPK12216.1"/>
    </source>
</evidence>
<dbReference type="InterPro" id="IPR036775">
    <property type="entry name" value="DNA_pol_Y-fam_lit_finger_sf"/>
</dbReference>
<dbReference type="InterPro" id="IPR043502">
    <property type="entry name" value="DNA/RNA_pol_sf"/>
</dbReference>
<keyword evidence="4" id="KW-0239">DNA-directed DNA polymerase</keyword>
<dbReference type="Pfam" id="PF11798">
    <property type="entry name" value="IMS_HHH"/>
    <property type="match status" value="1"/>
</dbReference>
<dbReference type="InterPro" id="IPR001126">
    <property type="entry name" value="UmuC"/>
</dbReference>
<dbReference type="PANTHER" id="PTHR11076">
    <property type="entry name" value="DNA REPAIR POLYMERASE UMUC / TRANSFERASE FAMILY MEMBER"/>
    <property type="match status" value="1"/>
</dbReference>
<dbReference type="InterPro" id="IPR050116">
    <property type="entry name" value="DNA_polymerase-Y"/>
</dbReference>
<dbReference type="PROSITE" id="PS50173">
    <property type="entry name" value="UMUC"/>
    <property type="match status" value="1"/>
</dbReference>
<evidence type="ECO:0000256" key="2">
    <source>
        <dbReference type="ARBA" id="ARBA00022457"/>
    </source>
</evidence>
<feature type="domain" description="UmuC" evidence="5">
    <location>
        <begin position="11"/>
        <end position="198"/>
    </location>
</feature>
<gene>
    <name evidence="6" type="ORF">R6U77_00585</name>
</gene>
<dbReference type="Gene3D" id="1.10.150.20">
    <property type="entry name" value="5' to 3' exonuclease, C-terminal subdomain"/>
    <property type="match status" value="1"/>
</dbReference>
<evidence type="ECO:0000256" key="3">
    <source>
        <dbReference type="ARBA" id="ARBA00022763"/>
    </source>
</evidence>
<dbReference type="PANTHER" id="PTHR11076:SF35">
    <property type="entry name" value="DNA REPAIR PROTEIN HOMOLOG YOBH"/>
    <property type="match status" value="1"/>
</dbReference>
<evidence type="ECO:0000256" key="4">
    <source>
        <dbReference type="ARBA" id="ARBA00022932"/>
    </source>
</evidence>
<dbReference type="Proteomes" id="UP001322664">
    <property type="component" value="Chromosome"/>
</dbReference>
<dbReference type="Gene3D" id="3.40.1170.60">
    <property type="match status" value="1"/>
</dbReference>
<dbReference type="Gene3D" id="3.30.70.270">
    <property type="match status" value="1"/>
</dbReference>
<organism evidence="6 7">
    <name type="scientific">Lysinibacillus louembei</name>
    <dbReference type="NCBI Taxonomy" id="1470088"/>
    <lineage>
        <taxon>Bacteria</taxon>
        <taxon>Bacillati</taxon>
        <taxon>Bacillota</taxon>
        <taxon>Bacilli</taxon>
        <taxon>Bacillales</taxon>
        <taxon>Bacillaceae</taxon>
        <taxon>Lysinibacillus</taxon>
    </lineage>
</organism>
<dbReference type="Pfam" id="PF00817">
    <property type="entry name" value="IMS"/>
    <property type="match status" value="1"/>
</dbReference>
<reference evidence="6 7" key="1">
    <citation type="submission" date="2023-09" db="EMBL/GenBank/DDBJ databases">
        <authorList>
            <person name="Page C.A."/>
            <person name="Perez-Diaz I.M."/>
        </authorList>
    </citation>
    <scope>NUCLEOTIDE SEQUENCE [LARGE SCALE GENOMIC DNA]</scope>
    <source>
        <strain evidence="6 7">Ll15</strain>
    </source>
</reference>